<dbReference type="InterPro" id="IPR018391">
    <property type="entry name" value="PQQ_b-propeller_rpt"/>
</dbReference>
<dbReference type="RefSeq" id="WP_091509450.1">
    <property type="nucleotide sequence ID" value="NZ_FNFH01000002.1"/>
</dbReference>
<dbReference type="Pfam" id="PF13360">
    <property type="entry name" value="PQQ_2"/>
    <property type="match status" value="1"/>
</dbReference>
<dbReference type="SUPFAM" id="SSF50998">
    <property type="entry name" value="Quinoprotein alcohol dehydrogenase-like"/>
    <property type="match status" value="1"/>
</dbReference>
<dbReference type="GO" id="GO:0005509">
    <property type="term" value="F:calcium ion binding"/>
    <property type="evidence" value="ECO:0007669"/>
    <property type="project" value="InterPro"/>
</dbReference>
<dbReference type="InterPro" id="IPR011047">
    <property type="entry name" value="Quinoprotein_ADH-like_sf"/>
</dbReference>
<evidence type="ECO:0000313" key="6">
    <source>
        <dbReference type="EMBL" id="SDJ87119.1"/>
    </source>
</evidence>
<comment type="subcellular location">
    <subcellularLocation>
        <location evidence="1">Secreted</location>
    </subcellularLocation>
</comment>
<accession>A0A1G8X8U2</accession>
<gene>
    <name evidence="6" type="ORF">SAMN05216212_1012</name>
</gene>
<dbReference type="PANTHER" id="PTHR34512">
    <property type="entry name" value="CELL SURFACE PROTEIN"/>
    <property type="match status" value="1"/>
</dbReference>
<reference evidence="7" key="1">
    <citation type="submission" date="2016-10" db="EMBL/GenBank/DDBJ databases">
        <authorList>
            <person name="Varghese N."/>
            <person name="Submissions S."/>
        </authorList>
    </citation>
    <scope>NUCLEOTIDE SEQUENCE [LARGE SCALE GENOMIC DNA]</scope>
    <source>
        <strain evidence="7">CGMCC 1.10658</strain>
    </source>
</reference>
<feature type="domain" description="Pyrrolo-quinoline quinone repeat" evidence="5">
    <location>
        <begin position="702"/>
        <end position="785"/>
    </location>
</feature>
<dbReference type="SUPFAM" id="SSF103647">
    <property type="entry name" value="TSP type-3 repeat"/>
    <property type="match status" value="1"/>
</dbReference>
<organism evidence="6 7">
    <name type="scientific">Microbulbifer yueqingensis</name>
    <dbReference type="NCBI Taxonomy" id="658219"/>
    <lineage>
        <taxon>Bacteria</taxon>
        <taxon>Pseudomonadati</taxon>
        <taxon>Pseudomonadota</taxon>
        <taxon>Gammaproteobacteria</taxon>
        <taxon>Cellvibrionales</taxon>
        <taxon>Microbulbiferaceae</taxon>
        <taxon>Microbulbifer</taxon>
    </lineage>
</organism>
<evidence type="ECO:0000256" key="4">
    <source>
        <dbReference type="ARBA" id="ARBA00022837"/>
    </source>
</evidence>
<dbReference type="InterPro" id="IPR002372">
    <property type="entry name" value="PQQ_rpt_dom"/>
</dbReference>
<dbReference type="InterPro" id="IPR059100">
    <property type="entry name" value="TSP3_bac"/>
</dbReference>
<dbReference type="EMBL" id="FNFH01000002">
    <property type="protein sequence ID" value="SDJ87119.1"/>
    <property type="molecule type" value="Genomic_DNA"/>
</dbReference>
<keyword evidence="7" id="KW-1185">Reference proteome</keyword>
<dbReference type="Proteomes" id="UP000199305">
    <property type="component" value="Unassembled WGS sequence"/>
</dbReference>
<evidence type="ECO:0000256" key="3">
    <source>
        <dbReference type="ARBA" id="ARBA00022729"/>
    </source>
</evidence>
<sequence length="800" mass="82924">MPGHDFGRLLARVRANFGESLFKLGALALSTGIAAGVSAGEFPVSGEHAVTRDRGKPAPKTIPFSAPKAGDYYFLRIYNGSGAESAVQAGSVAVNGSTVLSNRDFRKQAEFLEVPLSLQLQNSLEITLAGRPGSGFRVEVIGIDEVKPEIAAAISPDANGAGWHNSDVLVTFTCTDDLSGVASCTDPVTVSEEGAAQQVMGAAIDVAGNSAETQVAVSLDKTAPAIEATVSPSANSAGWHKGPATVSYQCEDLLSGVATCPDTVELAEEGAAQPITASATDIAGNFAESEVTLNIDMTPPSVQATLSAPPNSAGWHREPVTVSFSCSDALSGIESCTEDQRVAGDGPNQLIGGSATDLAGNTGSAEIIVSLDQTPPEISFVAPANGSLLRESQPDMKLVLSDNLALDGESLEVRLDGRPIESCDISGGQAICNLSAPVSDDAAITLTAIVKDMAGNTSAAEVTTALDSDGDTIADYADACPETGLSQIADGNGCAANQRDTDGDGINDAEEIAAGSDPGDENSFPAVSIETFIASPAVIGTPGERVELRWQVKGASVVSLAADDESEPVTALATEATFEVSPQITTRYTLTAEGPAGKTTRRVEVTLDVPAPPELWTAPTIPVQEHIATSLTVTDEGYAYVAGFDGSFYKVNPRGEVEWVLEDAGLVMGKAVVTGNRIIFGSNVTGRGLQGKDGMVLSLTGDKEVLWRFSTQGAVTASPLLHSDGSTVFVATHAGHVYALSVSGGEQLWHYELPGQVTLTAKPALSGERLVFHTENNLVFALDARKDVAGDRLLWHRKVD</sequence>
<evidence type="ECO:0000313" key="7">
    <source>
        <dbReference type="Proteomes" id="UP000199305"/>
    </source>
</evidence>
<dbReference type="Gene3D" id="4.10.1080.10">
    <property type="entry name" value="TSP type-3 repeat"/>
    <property type="match status" value="1"/>
</dbReference>
<dbReference type="InterPro" id="IPR028974">
    <property type="entry name" value="TSP_type-3_rpt"/>
</dbReference>
<evidence type="ECO:0000256" key="1">
    <source>
        <dbReference type="ARBA" id="ARBA00004613"/>
    </source>
</evidence>
<dbReference type="STRING" id="658219.SAMN05216212_1012"/>
<evidence type="ECO:0000259" key="5">
    <source>
        <dbReference type="Pfam" id="PF13360"/>
    </source>
</evidence>
<keyword evidence="3" id="KW-0732">Signal</keyword>
<keyword evidence="4" id="KW-0106">Calcium</keyword>
<dbReference type="SMART" id="SM00564">
    <property type="entry name" value="PQQ"/>
    <property type="match status" value="4"/>
</dbReference>
<evidence type="ECO:0000256" key="2">
    <source>
        <dbReference type="ARBA" id="ARBA00022525"/>
    </source>
</evidence>
<protein>
    <submittedName>
        <fullName evidence="6">PQQ-like domain-containing protein</fullName>
    </submittedName>
</protein>
<dbReference type="InterPro" id="IPR015943">
    <property type="entry name" value="WD40/YVTN_repeat-like_dom_sf"/>
</dbReference>
<dbReference type="Gene3D" id="2.130.10.10">
    <property type="entry name" value="YVTN repeat-like/Quinoprotein amine dehydrogenase"/>
    <property type="match status" value="1"/>
</dbReference>
<name>A0A1G8X8U2_9GAMM</name>
<proteinExistence type="predicted"/>
<dbReference type="AlphaFoldDB" id="A0A1G8X8U2"/>
<dbReference type="Pfam" id="PF18884">
    <property type="entry name" value="TSP3_bac"/>
    <property type="match status" value="1"/>
</dbReference>
<dbReference type="OrthoDB" id="5718261at2"/>
<dbReference type="PANTHER" id="PTHR34512:SF30">
    <property type="entry name" value="OUTER MEMBRANE PROTEIN ASSEMBLY FACTOR BAMB"/>
    <property type="match status" value="1"/>
</dbReference>
<keyword evidence="2" id="KW-0964">Secreted</keyword>